<proteinExistence type="predicted"/>
<dbReference type="SUPFAM" id="SSF49464">
    <property type="entry name" value="Carboxypeptidase regulatory domain-like"/>
    <property type="match status" value="1"/>
</dbReference>
<dbReference type="Gene3D" id="2.60.40.1120">
    <property type="entry name" value="Carboxypeptidase-like, regulatory domain"/>
    <property type="match status" value="1"/>
</dbReference>
<dbReference type="SUPFAM" id="SSF56935">
    <property type="entry name" value="Porins"/>
    <property type="match status" value="1"/>
</dbReference>
<dbReference type="InterPro" id="IPR008969">
    <property type="entry name" value="CarboxyPept-like_regulatory"/>
</dbReference>
<reference evidence="2 3" key="1">
    <citation type="submission" date="2019-08" db="EMBL/GenBank/DDBJ databases">
        <authorList>
            <person name="Seo M.-J."/>
        </authorList>
    </citation>
    <scope>NUCLEOTIDE SEQUENCE [LARGE SCALE GENOMIC DNA]</scope>
    <source>
        <strain evidence="2 3">KIGAM108</strain>
    </source>
</reference>
<dbReference type="AlphaFoldDB" id="A0A5D6UVX4"/>
<sequence>MKTLSLRSLLLCFALLSISWVQAQELTQTIRGRILDRESQTPLVGATVVVLDTNPPQAATTDADGYFKLTKVAVGRHTLKISFIGYEEQTIPELLLGSGKELVLNVGLAEAYTSLGDVRVVAEREKGTARNEMATVSARSISVEESKRYAASISDPARTAQTLAGVVASGDDLGNEIVVRGNSPRGLLWRIEGVEVPNPNHFSAEGASGGAVSVLSSNVLSNSDFFTGAFPAEYGNALSGVFDVRLRSGNNEKREYAFQAGVLGVDFAVEGPLRQGGKGSYLANYRYSSLALLKDIGIDVTGGGGVPKYQDLSFKLSMPGRHGTLVLWGVGGLSTSNSHAVTDTTLWKRYYDRFESVSGSDMGVAGLTYTYPLSEQAYLETSLSASASRQTFQSNAFETEGRVKDADQKFVSTALRASVLYNHKLSSRHTVRAGFIASRLGFDARSGFRDDNYGGQFVQFLDQRGTANTWQGYGQWKYRATEQLTISSGLHTLYFALNGHSAVEPRVGARWAFSPTKAFSAGLGLHSRHEAPFIYYTRIPLGEGAYSEPNKNLDLARAAHVVLGYDQLLREDLRLRVEPYFQHLYRVGISPNPNSAMSALNYGGGTATDSLVARGRGRNYGLDVTLEKFFTGQYYYQVTGSLYDSRYRAADGQWRGTRYNGHYVLNVLGGREFKVGRQRNNLIGLNLRLLWAGGNRYTPVDLEKSREAGYQINAQGQEWAEQGPSYSRLDVRLSYRKNNPRASHIISLDVQNATNHLNLYGRFYDRYSEQVETAYQTGLLPFLNYRVEF</sequence>
<keyword evidence="3" id="KW-1185">Reference proteome</keyword>
<keyword evidence="1" id="KW-0732">Signal</keyword>
<dbReference type="RefSeq" id="WP_149072057.1">
    <property type="nucleotide sequence ID" value="NZ_VTHL01000019.1"/>
</dbReference>
<dbReference type="EMBL" id="VTHL01000019">
    <property type="protein sequence ID" value="TYZ07038.1"/>
    <property type="molecule type" value="Genomic_DNA"/>
</dbReference>
<gene>
    <name evidence="2" type="ORF">FY528_16150</name>
</gene>
<feature type="signal peptide" evidence="1">
    <location>
        <begin position="1"/>
        <end position="23"/>
    </location>
</feature>
<evidence type="ECO:0000256" key="1">
    <source>
        <dbReference type="SAM" id="SignalP"/>
    </source>
</evidence>
<keyword evidence="2" id="KW-0675">Receptor</keyword>
<accession>A0A5D6UVX4</accession>
<evidence type="ECO:0000313" key="3">
    <source>
        <dbReference type="Proteomes" id="UP000322791"/>
    </source>
</evidence>
<dbReference type="InterPro" id="IPR037066">
    <property type="entry name" value="Plug_dom_sf"/>
</dbReference>
<comment type="caution">
    <text evidence="2">The sequence shown here is derived from an EMBL/GenBank/DDBJ whole genome shotgun (WGS) entry which is preliminary data.</text>
</comment>
<dbReference type="Proteomes" id="UP000322791">
    <property type="component" value="Unassembled WGS sequence"/>
</dbReference>
<name>A0A5D6UVX4_9BACT</name>
<protein>
    <submittedName>
        <fullName evidence="2">TonB-dependent receptor plug domain-containing protein</fullName>
    </submittedName>
</protein>
<organism evidence="2 3">
    <name type="scientific">Hymenobacter lutimineralis</name>
    <dbReference type="NCBI Taxonomy" id="2606448"/>
    <lineage>
        <taxon>Bacteria</taxon>
        <taxon>Pseudomonadati</taxon>
        <taxon>Bacteroidota</taxon>
        <taxon>Cytophagia</taxon>
        <taxon>Cytophagales</taxon>
        <taxon>Hymenobacteraceae</taxon>
        <taxon>Hymenobacter</taxon>
    </lineage>
</organism>
<feature type="chain" id="PRO_5022686017" evidence="1">
    <location>
        <begin position="24"/>
        <end position="789"/>
    </location>
</feature>
<dbReference type="Gene3D" id="2.170.130.10">
    <property type="entry name" value="TonB-dependent receptor, plug domain"/>
    <property type="match status" value="1"/>
</dbReference>
<dbReference type="Pfam" id="PF13620">
    <property type="entry name" value="CarboxypepD_reg"/>
    <property type="match status" value="1"/>
</dbReference>
<evidence type="ECO:0000313" key="2">
    <source>
        <dbReference type="EMBL" id="TYZ07038.1"/>
    </source>
</evidence>